<gene>
    <name evidence="1" type="ORF">GYMLUDRAFT_265478</name>
</gene>
<dbReference type="Proteomes" id="UP000053593">
    <property type="component" value="Unassembled WGS sequence"/>
</dbReference>
<sequence length="206" mass="23208">MALPALLNPSKVVISVAPLKLIQENHDREFNELGIRSILINGDTIGKMTSSDWKAIENHSTYRHYALSPEQVRPGSSHTSKFFCLLHNQKWAKKIFLLNYDECHFIETAGTAHDDKTPAFCPVLAQLGDLIRLQLAPHALCAVFSASLTPHIRAVTMSSLHMTEANTTNDWIVPQPRSSQPQFPDTTLWPTWSGSIAWERDYICEK</sequence>
<accession>A0A0D0BRV3</accession>
<organism evidence="1 2">
    <name type="scientific">Collybiopsis luxurians FD-317 M1</name>
    <dbReference type="NCBI Taxonomy" id="944289"/>
    <lineage>
        <taxon>Eukaryota</taxon>
        <taxon>Fungi</taxon>
        <taxon>Dikarya</taxon>
        <taxon>Basidiomycota</taxon>
        <taxon>Agaricomycotina</taxon>
        <taxon>Agaricomycetes</taxon>
        <taxon>Agaricomycetidae</taxon>
        <taxon>Agaricales</taxon>
        <taxon>Marasmiineae</taxon>
        <taxon>Omphalotaceae</taxon>
        <taxon>Collybiopsis</taxon>
        <taxon>Collybiopsis luxurians</taxon>
    </lineage>
</organism>
<dbReference type="EMBL" id="KN834844">
    <property type="protein sequence ID" value="KIK52359.1"/>
    <property type="molecule type" value="Genomic_DNA"/>
</dbReference>
<reference evidence="1 2" key="1">
    <citation type="submission" date="2014-04" db="EMBL/GenBank/DDBJ databases">
        <title>Evolutionary Origins and Diversification of the Mycorrhizal Mutualists.</title>
        <authorList>
            <consortium name="DOE Joint Genome Institute"/>
            <consortium name="Mycorrhizal Genomics Consortium"/>
            <person name="Kohler A."/>
            <person name="Kuo A."/>
            <person name="Nagy L.G."/>
            <person name="Floudas D."/>
            <person name="Copeland A."/>
            <person name="Barry K.W."/>
            <person name="Cichocki N."/>
            <person name="Veneault-Fourrey C."/>
            <person name="LaButti K."/>
            <person name="Lindquist E.A."/>
            <person name="Lipzen A."/>
            <person name="Lundell T."/>
            <person name="Morin E."/>
            <person name="Murat C."/>
            <person name="Riley R."/>
            <person name="Ohm R."/>
            <person name="Sun H."/>
            <person name="Tunlid A."/>
            <person name="Henrissat B."/>
            <person name="Grigoriev I.V."/>
            <person name="Hibbett D.S."/>
            <person name="Martin F."/>
        </authorList>
    </citation>
    <scope>NUCLEOTIDE SEQUENCE [LARGE SCALE GENOMIC DNA]</scope>
    <source>
        <strain evidence="1 2">FD-317 M1</strain>
    </source>
</reference>
<dbReference type="InterPro" id="IPR027417">
    <property type="entry name" value="P-loop_NTPase"/>
</dbReference>
<dbReference type="HOGENOM" id="CLU_1332063_0_0_1"/>
<dbReference type="OrthoDB" id="2988771at2759"/>
<evidence type="ECO:0000313" key="2">
    <source>
        <dbReference type="Proteomes" id="UP000053593"/>
    </source>
</evidence>
<proteinExistence type="predicted"/>
<dbReference type="Gene3D" id="3.40.50.300">
    <property type="entry name" value="P-loop containing nucleotide triphosphate hydrolases"/>
    <property type="match status" value="1"/>
</dbReference>
<dbReference type="AlphaFoldDB" id="A0A0D0BRV3"/>
<keyword evidence="2" id="KW-1185">Reference proteome</keyword>
<protein>
    <submittedName>
        <fullName evidence="1">Uncharacterized protein</fullName>
    </submittedName>
</protein>
<name>A0A0D0BRV3_9AGAR</name>
<evidence type="ECO:0000313" key="1">
    <source>
        <dbReference type="EMBL" id="KIK52359.1"/>
    </source>
</evidence>